<accession>A0A209AD57</accession>
<dbReference type="EMBL" id="NHOI01000001">
    <property type="protein sequence ID" value="OVZ90433.1"/>
    <property type="molecule type" value="Genomic_DNA"/>
</dbReference>
<organism evidence="1 2">
    <name type="scientific">Yersinia intermedia</name>
    <dbReference type="NCBI Taxonomy" id="631"/>
    <lineage>
        <taxon>Bacteria</taxon>
        <taxon>Pseudomonadati</taxon>
        <taxon>Pseudomonadota</taxon>
        <taxon>Gammaproteobacteria</taxon>
        <taxon>Enterobacterales</taxon>
        <taxon>Yersiniaceae</taxon>
        <taxon>Yersinia</taxon>
    </lineage>
</organism>
<dbReference type="Proteomes" id="UP000196440">
    <property type="component" value="Unassembled WGS sequence"/>
</dbReference>
<evidence type="ECO:0000313" key="2">
    <source>
        <dbReference type="Proteomes" id="UP000196440"/>
    </source>
</evidence>
<sequence>MNGGSAHHPHVLRVRCGDCTLSMSKMPATITLKFERNNLKLLSISKWFGDKPNRAGCIPATNAFGTAIAA</sequence>
<gene>
    <name evidence="1" type="ORF">CBW57_00170</name>
</gene>
<evidence type="ECO:0000313" key="1">
    <source>
        <dbReference type="EMBL" id="OVZ90433.1"/>
    </source>
</evidence>
<dbReference type="AlphaFoldDB" id="A0A209AD57"/>
<comment type="caution">
    <text evidence="1">The sequence shown here is derived from an EMBL/GenBank/DDBJ whole genome shotgun (WGS) entry which is preliminary data.</text>
</comment>
<reference evidence="1 2" key="1">
    <citation type="submission" date="2017-05" db="EMBL/GenBank/DDBJ databases">
        <title>Whole genome sequencing of Yersinia kristensenii.</title>
        <authorList>
            <person name="Campioni F."/>
        </authorList>
    </citation>
    <scope>NUCLEOTIDE SEQUENCE [LARGE SCALE GENOMIC DNA]</scope>
    <source>
        <strain evidence="1 2">CFSAN060536</strain>
    </source>
</reference>
<name>A0A209AD57_YERIN</name>
<protein>
    <submittedName>
        <fullName evidence="1">Uncharacterized protein</fullName>
    </submittedName>
</protein>
<proteinExistence type="predicted"/>